<keyword evidence="3" id="KW-1185">Reference proteome</keyword>
<dbReference type="Proteomes" id="UP000265515">
    <property type="component" value="Unassembled WGS sequence"/>
</dbReference>
<name>A0A388KAK1_CHABU</name>
<sequence length="276" mass="30967">MRFFESQPPRAGLEYSSMDEVKCDVKHDFAMSDCQLQLRHAGDSDELENGKAGGLDTDRRCFQVTISPKGDDEDEPTEVPVRLGFVFAHTTNYPDEPPLLNIRSLQGIKQSDAEELKMKLQEEAQENLGMAMIFTLVSSAKEWLREKFNPENASLVQDEGGHAEDEEVVIVAHGLPVTPETFLEWRERFEAEQALARAKLMPDSSLLESKVNKVTGRQYFESGRAAAIRAGRIDLVEAEDDEDVEFDDFDEDIDEDDMLDHYLAEKTSGQSSSVAG</sequence>
<dbReference type="InterPro" id="IPR006575">
    <property type="entry name" value="RWD_dom"/>
</dbReference>
<accession>A0A388KAK1</accession>
<evidence type="ECO:0000259" key="1">
    <source>
        <dbReference type="PROSITE" id="PS50908"/>
    </source>
</evidence>
<dbReference type="Gramene" id="GBG67102">
    <property type="protein sequence ID" value="GBG67102"/>
    <property type="gene ID" value="CBR_g78883"/>
</dbReference>
<gene>
    <name evidence="2" type="ORF">CBR_g78883</name>
</gene>
<feature type="domain" description="RWD" evidence="1">
    <location>
        <begin position="31"/>
        <end position="147"/>
    </location>
</feature>
<dbReference type="InterPro" id="IPR040213">
    <property type="entry name" value="GIR2-like"/>
</dbReference>
<dbReference type="PANTHER" id="PTHR12292">
    <property type="entry name" value="RWD DOMAIN-CONTAINING PROTEIN"/>
    <property type="match status" value="1"/>
</dbReference>
<proteinExistence type="predicted"/>
<protein>
    <recommendedName>
        <fullName evidence="1">RWD domain-containing protein</fullName>
    </recommendedName>
</protein>
<dbReference type="Gene3D" id="3.10.110.10">
    <property type="entry name" value="Ubiquitin Conjugating Enzyme"/>
    <property type="match status" value="1"/>
</dbReference>
<dbReference type="SUPFAM" id="SSF54495">
    <property type="entry name" value="UBC-like"/>
    <property type="match status" value="1"/>
</dbReference>
<reference evidence="2 3" key="1">
    <citation type="journal article" date="2018" name="Cell">
        <title>The Chara Genome: Secondary Complexity and Implications for Plant Terrestrialization.</title>
        <authorList>
            <person name="Nishiyama T."/>
            <person name="Sakayama H."/>
            <person name="Vries J.D."/>
            <person name="Buschmann H."/>
            <person name="Saint-Marcoux D."/>
            <person name="Ullrich K.K."/>
            <person name="Haas F.B."/>
            <person name="Vanderstraeten L."/>
            <person name="Becker D."/>
            <person name="Lang D."/>
            <person name="Vosolsobe S."/>
            <person name="Rombauts S."/>
            <person name="Wilhelmsson P.K.I."/>
            <person name="Janitza P."/>
            <person name="Kern R."/>
            <person name="Heyl A."/>
            <person name="Rumpler F."/>
            <person name="Villalobos L.I.A.C."/>
            <person name="Clay J.M."/>
            <person name="Skokan R."/>
            <person name="Toyoda A."/>
            <person name="Suzuki Y."/>
            <person name="Kagoshima H."/>
            <person name="Schijlen E."/>
            <person name="Tajeshwar N."/>
            <person name="Catarino B."/>
            <person name="Hetherington A.J."/>
            <person name="Saltykova A."/>
            <person name="Bonnot C."/>
            <person name="Breuninger H."/>
            <person name="Symeonidi A."/>
            <person name="Radhakrishnan G.V."/>
            <person name="Van Nieuwerburgh F."/>
            <person name="Deforce D."/>
            <person name="Chang C."/>
            <person name="Karol K.G."/>
            <person name="Hedrich R."/>
            <person name="Ulvskov P."/>
            <person name="Glockner G."/>
            <person name="Delwiche C.F."/>
            <person name="Petrasek J."/>
            <person name="Van de Peer Y."/>
            <person name="Friml J."/>
            <person name="Beilby M."/>
            <person name="Dolan L."/>
            <person name="Kohara Y."/>
            <person name="Sugano S."/>
            <person name="Fujiyama A."/>
            <person name="Delaux P.-M."/>
            <person name="Quint M."/>
            <person name="TheiBen G."/>
            <person name="Hagemann M."/>
            <person name="Harholt J."/>
            <person name="Dunand C."/>
            <person name="Zachgo S."/>
            <person name="Langdale J."/>
            <person name="Maumus F."/>
            <person name="Straeten D.V.D."/>
            <person name="Gould S.B."/>
            <person name="Rensing S.A."/>
        </authorList>
    </citation>
    <scope>NUCLEOTIDE SEQUENCE [LARGE SCALE GENOMIC DNA]</scope>
    <source>
        <strain evidence="2 3">S276</strain>
    </source>
</reference>
<dbReference type="OMA" id="QWDEHKK"/>
<dbReference type="Pfam" id="PF05773">
    <property type="entry name" value="RWD"/>
    <property type="match status" value="1"/>
</dbReference>
<dbReference type="EMBL" id="BFEA01000082">
    <property type="protein sequence ID" value="GBG67102.1"/>
    <property type="molecule type" value="Genomic_DNA"/>
</dbReference>
<dbReference type="OrthoDB" id="277175at2759"/>
<organism evidence="2 3">
    <name type="scientific">Chara braunii</name>
    <name type="common">Braun's stonewort</name>
    <dbReference type="NCBI Taxonomy" id="69332"/>
    <lineage>
        <taxon>Eukaryota</taxon>
        <taxon>Viridiplantae</taxon>
        <taxon>Streptophyta</taxon>
        <taxon>Charophyceae</taxon>
        <taxon>Charales</taxon>
        <taxon>Characeae</taxon>
        <taxon>Chara</taxon>
    </lineage>
</organism>
<evidence type="ECO:0000313" key="3">
    <source>
        <dbReference type="Proteomes" id="UP000265515"/>
    </source>
</evidence>
<dbReference type="AlphaFoldDB" id="A0A388KAK1"/>
<dbReference type="STRING" id="69332.A0A388KAK1"/>
<dbReference type="InterPro" id="IPR016135">
    <property type="entry name" value="UBQ-conjugating_enzyme/RWD"/>
</dbReference>
<dbReference type="PROSITE" id="PS50908">
    <property type="entry name" value="RWD"/>
    <property type="match status" value="1"/>
</dbReference>
<comment type="caution">
    <text evidence="2">The sequence shown here is derived from an EMBL/GenBank/DDBJ whole genome shotgun (WGS) entry which is preliminary data.</text>
</comment>
<dbReference type="SMART" id="SM00591">
    <property type="entry name" value="RWD"/>
    <property type="match status" value="1"/>
</dbReference>
<evidence type="ECO:0000313" key="2">
    <source>
        <dbReference type="EMBL" id="GBG67102.1"/>
    </source>
</evidence>